<proteinExistence type="predicted"/>
<accession>A0A7S3I1V7</accession>
<gene>
    <name evidence="1" type="ORF">FEHR0123_LOCUS6412</name>
</gene>
<sequence length="122" mass="14560">MAYGDEADGTLNLQEVAVNLRQPQENEEDEIRNFWDNEVVKCNYVKERRTTMREQWLEKVKQEEIKKAIEEAKREEGPDVEREKEDKEEMAYEALLLTMKTKLNLITQEQLEAMQAQAKKRR</sequence>
<name>A0A7S3I1V7_9SPIT</name>
<protein>
    <submittedName>
        <fullName evidence="1">Uncharacterized protein</fullName>
    </submittedName>
</protein>
<organism evidence="1">
    <name type="scientific">Favella ehrenbergii</name>
    <dbReference type="NCBI Taxonomy" id="182087"/>
    <lineage>
        <taxon>Eukaryota</taxon>
        <taxon>Sar</taxon>
        <taxon>Alveolata</taxon>
        <taxon>Ciliophora</taxon>
        <taxon>Intramacronucleata</taxon>
        <taxon>Spirotrichea</taxon>
        <taxon>Choreotrichia</taxon>
        <taxon>Tintinnida</taxon>
        <taxon>Xystonellidae</taxon>
        <taxon>Favella</taxon>
    </lineage>
</organism>
<dbReference type="AlphaFoldDB" id="A0A7S3I1V7"/>
<evidence type="ECO:0000313" key="1">
    <source>
        <dbReference type="EMBL" id="CAE0311493.1"/>
    </source>
</evidence>
<dbReference type="EMBL" id="HBIE01021073">
    <property type="protein sequence ID" value="CAE0311493.1"/>
    <property type="molecule type" value="Transcribed_RNA"/>
</dbReference>
<reference evidence="1" key="1">
    <citation type="submission" date="2021-01" db="EMBL/GenBank/DDBJ databases">
        <authorList>
            <person name="Corre E."/>
            <person name="Pelletier E."/>
            <person name="Niang G."/>
            <person name="Scheremetjew M."/>
            <person name="Finn R."/>
            <person name="Kale V."/>
            <person name="Holt S."/>
            <person name="Cochrane G."/>
            <person name="Meng A."/>
            <person name="Brown T."/>
            <person name="Cohen L."/>
        </authorList>
    </citation>
    <scope>NUCLEOTIDE SEQUENCE</scope>
    <source>
        <strain evidence="1">Fehren 1</strain>
    </source>
</reference>